<dbReference type="SUPFAM" id="SSF103473">
    <property type="entry name" value="MFS general substrate transporter"/>
    <property type="match status" value="1"/>
</dbReference>
<sequence>FSNGSSTLAEERKRTKNTFVWGDMFRDAPMRKRFALAALIGFFTQWSGNALLSFYTGKIMHIVGINNPRTVQMIIFGWTCWGLVAGTSVATLISPRYPRRTMFLMGTIGTGLVYIVWTIANSKAQTGSPKAVIPVLVFMFLYTPFYTLGWGSLTYTYLSELFPYHQRSQGIAVQQLTGRIALFVNTYVNPIAVFNIGWKYYIVYCVWIAVEALTVYFFFPETKDRTLEELAFMWEGDEAWNKVRERMDEVMGHQGHELGPIPEEEDNAGHVTNERVVNAVTP</sequence>
<dbReference type="AlphaFoldDB" id="F8MGA7"/>
<dbReference type="Proteomes" id="UP000008065">
    <property type="component" value="Unassembled WGS sequence"/>
</dbReference>
<accession>F8MGA7</accession>
<evidence type="ECO:0000256" key="2">
    <source>
        <dbReference type="ARBA" id="ARBA00010992"/>
    </source>
</evidence>
<dbReference type="GeneID" id="20827670"/>
<evidence type="ECO:0000259" key="7">
    <source>
        <dbReference type="PROSITE" id="PS50850"/>
    </source>
</evidence>
<dbReference type="Pfam" id="PF00083">
    <property type="entry name" value="Sugar_tr"/>
    <property type="match status" value="1"/>
</dbReference>
<evidence type="ECO:0000256" key="4">
    <source>
        <dbReference type="ARBA" id="ARBA00022989"/>
    </source>
</evidence>
<reference evidence="9" key="1">
    <citation type="journal article" date="2011" name="Genetics">
        <title>Massive changes in genome architecture accompany the transition to self-fertility in the filamentous fungus Neurospora tetrasperma.</title>
        <authorList>
            <person name="Ellison C.E."/>
            <person name="Stajich J.E."/>
            <person name="Jacobson D.J."/>
            <person name="Natvig D.O."/>
            <person name="Lapidus A."/>
            <person name="Foster B."/>
            <person name="Aerts A."/>
            <person name="Riley R."/>
            <person name="Lindquist E.A."/>
            <person name="Grigoriev I.V."/>
            <person name="Taylor J.W."/>
        </authorList>
    </citation>
    <scope>NUCLEOTIDE SEQUENCE [LARGE SCALE GENOMIC DNA]</scope>
    <source>
        <strain evidence="9">FGSC 2508 / P0657</strain>
    </source>
</reference>
<dbReference type="KEGG" id="nte:NEUTE1DRAFT39023"/>
<feature type="transmembrane region" description="Helical" evidence="6">
    <location>
        <begin position="200"/>
        <end position="219"/>
    </location>
</feature>
<dbReference type="InterPro" id="IPR005828">
    <property type="entry name" value="MFS_sugar_transport-like"/>
</dbReference>
<evidence type="ECO:0000313" key="9">
    <source>
        <dbReference type="Proteomes" id="UP000008065"/>
    </source>
</evidence>
<keyword evidence="3 6" id="KW-0812">Transmembrane</keyword>
<comment type="similarity">
    <text evidence="2">Belongs to the major facilitator superfamily. Sugar transporter (TC 2.A.1.1) family.</text>
</comment>
<feature type="transmembrane region" description="Helical" evidence="6">
    <location>
        <begin position="34"/>
        <end position="55"/>
    </location>
</feature>
<evidence type="ECO:0000256" key="5">
    <source>
        <dbReference type="ARBA" id="ARBA00023136"/>
    </source>
</evidence>
<dbReference type="PROSITE" id="PS50850">
    <property type="entry name" value="MFS"/>
    <property type="match status" value="1"/>
</dbReference>
<comment type="subcellular location">
    <subcellularLocation>
        <location evidence="1">Membrane</location>
        <topology evidence="1">Multi-pass membrane protein</topology>
    </subcellularLocation>
</comment>
<evidence type="ECO:0000313" key="8">
    <source>
        <dbReference type="EMBL" id="EGO58582.1"/>
    </source>
</evidence>
<dbReference type="PANTHER" id="PTHR48022:SF29">
    <property type="entry name" value="SUGAR TRANSPORTER, PUTATIVE (AFU_ORTHOLOGUE AFUA_6G14500)-RELATED"/>
    <property type="match status" value="1"/>
</dbReference>
<dbReference type="InterPro" id="IPR050360">
    <property type="entry name" value="MFS_Sugar_Transporters"/>
</dbReference>
<dbReference type="GO" id="GO:0016020">
    <property type="term" value="C:membrane"/>
    <property type="evidence" value="ECO:0007669"/>
    <property type="project" value="UniProtKB-SubCell"/>
</dbReference>
<dbReference type="OrthoDB" id="6133115at2759"/>
<dbReference type="RefSeq" id="XP_009848775.1">
    <property type="nucleotide sequence ID" value="XM_009850473.1"/>
</dbReference>
<evidence type="ECO:0000256" key="6">
    <source>
        <dbReference type="SAM" id="Phobius"/>
    </source>
</evidence>
<feature type="transmembrane region" description="Helical" evidence="6">
    <location>
        <begin position="132"/>
        <end position="155"/>
    </location>
</feature>
<dbReference type="PANTHER" id="PTHR48022">
    <property type="entry name" value="PLASTIDIC GLUCOSE TRANSPORTER 4"/>
    <property type="match status" value="1"/>
</dbReference>
<name>F8MGA7_NEUT8</name>
<dbReference type="Gene3D" id="1.20.1250.20">
    <property type="entry name" value="MFS general substrate transporter like domains"/>
    <property type="match status" value="1"/>
</dbReference>
<evidence type="ECO:0000256" key="1">
    <source>
        <dbReference type="ARBA" id="ARBA00004141"/>
    </source>
</evidence>
<evidence type="ECO:0000256" key="3">
    <source>
        <dbReference type="ARBA" id="ARBA00022692"/>
    </source>
</evidence>
<dbReference type="VEuPathDB" id="FungiDB:NEUTE1DRAFT_39023"/>
<dbReference type="GO" id="GO:0005351">
    <property type="term" value="F:carbohydrate:proton symporter activity"/>
    <property type="evidence" value="ECO:0007669"/>
    <property type="project" value="TreeGrafter"/>
</dbReference>
<dbReference type="EMBL" id="GL891303">
    <property type="protein sequence ID" value="EGO58582.1"/>
    <property type="molecule type" value="Genomic_DNA"/>
</dbReference>
<dbReference type="HOGENOM" id="CLU_001265_13_0_1"/>
<gene>
    <name evidence="8" type="ORF">NEUTE1DRAFT_39023</name>
</gene>
<feature type="non-terminal residue" evidence="8">
    <location>
        <position position="1"/>
    </location>
</feature>
<organism evidence="8 9">
    <name type="scientific">Neurospora tetrasperma (strain FGSC 2508 / ATCC MYA-4615 / P0657)</name>
    <dbReference type="NCBI Taxonomy" id="510951"/>
    <lineage>
        <taxon>Eukaryota</taxon>
        <taxon>Fungi</taxon>
        <taxon>Dikarya</taxon>
        <taxon>Ascomycota</taxon>
        <taxon>Pezizomycotina</taxon>
        <taxon>Sordariomycetes</taxon>
        <taxon>Sordariomycetidae</taxon>
        <taxon>Sordariales</taxon>
        <taxon>Sordariaceae</taxon>
        <taxon>Neurospora</taxon>
    </lineage>
</organism>
<keyword evidence="5 6" id="KW-0472">Membrane</keyword>
<proteinExistence type="inferred from homology"/>
<protein>
    <recommendedName>
        <fullName evidence="7">Major facilitator superfamily (MFS) profile domain-containing protein</fullName>
    </recommendedName>
</protein>
<keyword evidence="4 6" id="KW-1133">Transmembrane helix</keyword>
<feature type="transmembrane region" description="Helical" evidence="6">
    <location>
        <begin position="75"/>
        <end position="94"/>
    </location>
</feature>
<feature type="transmembrane region" description="Helical" evidence="6">
    <location>
        <begin position="101"/>
        <end position="120"/>
    </location>
</feature>
<dbReference type="InterPro" id="IPR036259">
    <property type="entry name" value="MFS_trans_sf"/>
</dbReference>
<dbReference type="InterPro" id="IPR020846">
    <property type="entry name" value="MFS_dom"/>
</dbReference>
<keyword evidence="9" id="KW-1185">Reference proteome</keyword>
<feature type="domain" description="Major facilitator superfamily (MFS) profile" evidence="7">
    <location>
        <begin position="1"/>
        <end position="223"/>
    </location>
</feature>